<feature type="signal peptide" evidence="2">
    <location>
        <begin position="1"/>
        <end position="22"/>
    </location>
</feature>
<dbReference type="Proteomes" id="UP001307849">
    <property type="component" value="Unassembled WGS sequence"/>
</dbReference>
<evidence type="ECO:0000256" key="1">
    <source>
        <dbReference type="SAM" id="MobiDB-lite"/>
    </source>
</evidence>
<dbReference type="EMBL" id="JAVHJM010000001">
    <property type="protein sequence ID" value="KAK6519851.1"/>
    <property type="molecule type" value="Genomic_DNA"/>
</dbReference>
<keyword evidence="4" id="KW-1185">Reference proteome</keyword>
<feature type="chain" id="PRO_5042814215" evidence="2">
    <location>
        <begin position="23"/>
        <end position="186"/>
    </location>
</feature>
<dbReference type="AlphaFoldDB" id="A0AAN8NZE0"/>
<protein>
    <submittedName>
        <fullName evidence="3">Uncharacterized protein</fullName>
    </submittedName>
</protein>
<name>A0AAN8NZE0_9PEZI</name>
<evidence type="ECO:0000313" key="4">
    <source>
        <dbReference type="Proteomes" id="UP001307849"/>
    </source>
</evidence>
<gene>
    <name evidence="3" type="ORF">TWF506_000145</name>
</gene>
<reference evidence="3 4" key="1">
    <citation type="submission" date="2019-10" db="EMBL/GenBank/DDBJ databases">
        <authorList>
            <person name="Palmer J.M."/>
        </authorList>
    </citation>
    <scope>NUCLEOTIDE SEQUENCE [LARGE SCALE GENOMIC DNA]</scope>
    <source>
        <strain evidence="3 4">TWF506</strain>
    </source>
</reference>
<feature type="region of interest" description="Disordered" evidence="1">
    <location>
        <begin position="137"/>
        <end position="172"/>
    </location>
</feature>
<evidence type="ECO:0000313" key="3">
    <source>
        <dbReference type="EMBL" id="KAK6519851.1"/>
    </source>
</evidence>
<accession>A0AAN8NZE0</accession>
<evidence type="ECO:0000256" key="2">
    <source>
        <dbReference type="SAM" id="SignalP"/>
    </source>
</evidence>
<keyword evidence="2" id="KW-0732">Signal</keyword>
<sequence>MRSICLVLPTFLFILTAELVLAKRNWGSEWLNSKLNDDRWKVSVEPSGLYTGWYQLACEPARAAAREERSSNKSPTSVVDACETSCRCNMFGELLLNPLAAEICNNDSFLKKCVSTERNGLGCKCIWLQQTQKGKKPIKANWRDLPDKSPGEKGDAPLVRPGPPHESGENPSFVFRWFDDQALRKN</sequence>
<proteinExistence type="predicted"/>
<comment type="caution">
    <text evidence="3">The sequence shown here is derived from an EMBL/GenBank/DDBJ whole genome shotgun (WGS) entry which is preliminary data.</text>
</comment>
<feature type="compositionally biased region" description="Basic and acidic residues" evidence="1">
    <location>
        <begin position="141"/>
        <end position="155"/>
    </location>
</feature>
<organism evidence="3 4">
    <name type="scientific">Arthrobotrys conoides</name>
    <dbReference type="NCBI Taxonomy" id="74498"/>
    <lineage>
        <taxon>Eukaryota</taxon>
        <taxon>Fungi</taxon>
        <taxon>Dikarya</taxon>
        <taxon>Ascomycota</taxon>
        <taxon>Pezizomycotina</taxon>
        <taxon>Orbiliomycetes</taxon>
        <taxon>Orbiliales</taxon>
        <taxon>Orbiliaceae</taxon>
        <taxon>Arthrobotrys</taxon>
    </lineage>
</organism>